<proteinExistence type="predicted"/>
<dbReference type="EMBL" id="ATLV01011714">
    <property type="status" value="NOT_ANNOTATED_CDS"/>
    <property type="molecule type" value="Genomic_DNA"/>
</dbReference>
<feature type="compositionally biased region" description="Basic and acidic residues" evidence="1">
    <location>
        <begin position="64"/>
        <end position="76"/>
    </location>
</feature>
<name>A0A084VDR8_ANOSI</name>
<dbReference type="VEuPathDB" id="VectorBase:ASIC003160"/>
<reference evidence="2 4" key="1">
    <citation type="journal article" date="2014" name="BMC Genomics">
        <title>Genome sequence of Anopheles sinensis provides insight into genetics basis of mosquito competence for malaria parasites.</title>
        <authorList>
            <person name="Zhou D."/>
            <person name="Zhang D."/>
            <person name="Ding G."/>
            <person name="Shi L."/>
            <person name="Hou Q."/>
            <person name="Ye Y."/>
            <person name="Xu Y."/>
            <person name="Zhou H."/>
            <person name="Xiong C."/>
            <person name="Li S."/>
            <person name="Yu J."/>
            <person name="Hong S."/>
            <person name="Yu X."/>
            <person name="Zou P."/>
            <person name="Chen C."/>
            <person name="Chang X."/>
            <person name="Wang W."/>
            <person name="Lv Y."/>
            <person name="Sun Y."/>
            <person name="Ma L."/>
            <person name="Shen B."/>
            <person name="Zhu C."/>
        </authorList>
    </citation>
    <scope>NUCLEOTIDE SEQUENCE [LARGE SCALE GENOMIC DNA]</scope>
</reference>
<evidence type="ECO:0000313" key="4">
    <source>
        <dbReference type="Proteomes" id="UP000030765"/>
    </source>
</evidence>
<organism evidence="2">
    <name type="scientific">Anopheles sinensis</name>
    <name type="common">Mosquito</name>
    <dbReference type="NCBI Taxonomy" id="74873"/>
    <lineage>
        <taxon>Eukaryota</taxon>
        <taxon>Metazoa</taxon>
        <taxon>Ecdysozoa</taxon>
        <taxon>Arthropoda</taxon>
        <taxon>Hexapoda</taxon>
        <taxon>Insecta</taxon>
        <taxon>Pterygota</taxon>
        <taxon>Neoptera</taxon>
        <taxon>Endopterygota</taxon>
        <taxon>Diptera</taxon>
        <taxon>Nematocera</taxon>
        <taxon>Culicoidea</taxon>
        <taxon>Culicidae</taxon>
        <taxon>Anophelinae</taxon>
        <taxon>Anopheles</taxon>
    </lineage>
</organism>
<sequence length="82" mass="9028">MVPYDNGCIFHHRTPEPLTSASRAYTYDGLHILPVGNHAIDKCSPEEGSTGVAKRHLEPQIGPRPEEGSEAQEGRHVNLKNI</sequence>
<evidence type="ECO:0000256" key="1">
    <source>
        <dbReference type="SAM" id="MobiDB-lite"/>
    </source>
</evidence>
<accession>A0A084VDR8</accession>
<evidence type="ECO:0000313" key="3">
    <source>
        <dbReference type="EnsemblMetazoa" id="ASIC003160-PA"/>
    </source>
</evidence>
<dbReference type="EnsemblMetazoa" id="ASIC003160-RA">
    <property type="protein sequence ID" value="ASIC003160-PA"/>
    <property type="gene ID" value="ASIC003160"/>
</dbReference>
<dbReference type="AlphaFoldDB" id="A0A084VDR8"/>
<dbReference type="EMBL" id="KE524713">
    <property type="protein sequence ID" value="KFB36112.1"/>
    <property type="molecule type" value="Genomic_DNA"/>
</dbReference>
<evidence type="ECO:0000313" key="2">
    <source>
        <dbReference type="EMBL" id="KFB36112.1"/>
    </source>
</evidence>
<gene>
    <name evidence="2" type="ORF">ZHAS_00003160</name>
</gene>
<feature type="region of interest" description="Disordered" evidence="1">
    <location>
        <begin position="43"/>
        <end position="82"/>
    </location>
</feature>
<dbReference type="Proteomes" id="UP000030765">
    <property type="component" value="Unassembled WGS sequence"/>
</dbReference>
<reference evidence="3" key="2">
    <citation type="submission" date="2020-05" db="UniProtKB">
        <authorList>
            <consortium name="EnsemblMetazoa"/>
        </authorList>
    </citation>
    <scope>IDENTIFICATION</scope>
</reference>
<keyword evidence="4" id="KW-1185">Reference proteome</keyword>
<protein>
    <submittedName>
        <fullName evidence="2 3">Bmp-2 protein</fullName>
    </submittedName>
</protein>